<comment type="caution">
    <text evidence="3">The sequence shown here is derived from an EMBL/GenBank/DDBJ whole genome shotgun (WGS) entry which is preliminary data.</text>
</comment>
<reference evidence="3 4" key="1">
    <citation type="submission" date="2017-10" db="EMBL/GenBank/DDBJ databases">
        <title>Genomics of the genus Arcobacter.</title>
        <authorList>
            <person name="Perez-Cataluna A."/>
            <person name="Figueras M.J."/>
        </authorList>
    </citation>
    <scope>NUCLEOTIDE SEQUENCE [LARGE SCALE GENOMIC DNA]</scope>
    <source>
        <strain evidence="3 4">CECT 8987</strain>
    </source>
</reference>
<evidence type="ECO:0000259" key="2">
    <source>
        <dbReference type="PROSITE" id="PS50975"/>
    </source>
</evidence>
<dbReference type="InterPro" id="IPR039523">
    <property type="entry name" value="RimK-rel_E_lig_ATP-grasp"/>
</dbReference>
<protein>
    <submittedName>
        <fullName evidence="3">Alpha-L-glutamate ligase-like protein</fullName>
    </submittedName>
</protein>
<keyword evidence="3" id="KW-0436">Ligase</keyword>
<name>A0A4Q0XNA0_9BACT</name>
<keyword evidence="1" id="KW-0547">Nucleotide-binding</keyword>
<dbReference type="PANTHER" id="PTHR21621">
    <property type="entry name" value="RIBOSOMAL PROTEIN S6 MODIFICATION PROTEIN"/>
    <property type="match status" value="1"/>
</dbReference>
<dbReference type="SUPFAM" id="SSF56059">
    <property type="entry name" value="Glutathione synthetase ATP-binding domain-like"/>
    <property type="match status" value="1"/>
</dbReference>
<dbReference type="Gene3D" id="3.30.470.20">
    <property type="entry name" value="ATP-grasp fold, B domain"/>
    <property type="match status" value="1"/>
</dbReference>
<keyword evidence="4" id="KW-1185">Reference proteome</keyword>
<dbReference type="InterPro" id="IPR011761">
    <property type="entry name" value="ATP-grasp"/>
</dbReference>
<dbReference type="OrthoDB" id="336227at2"/>
<evidence type="ECO:0000256" key="1">
    <source>
        <dbReference type="PROSITE-ProRule" id="PRU00409"/>
    </source>
</evidence>
<dbReference type="GO" id="GO:0018169">
    <property type="term" value="F:ribosomal S6-glutamic acid ligase activity"/>
    <property type="evidence" value="ECO:0007669"/>
    <property type="project" value="TreeGrafter"/>
</dbReference>
<dbReference type="GO" id="GO:0009432">
    <property type="term" value="P:SOS response"/>
    <property type="evidence" value="ECO:0007669"/>
    <property type="project" value="TreeGrafter"/>
</dbReference>
<dbReference type="GO" id="GO:0005524">
    <property type="term" value="F:ATP binding"/>
    <property type="evidence" value="ECO:0007669"/>
    <property type="project" value="UniProtKB-UniRule"/>
</dbReference>
<sequence length="317" mass="35889">MINFGIHRLLRQKGILGMNQRNTDYIGRFNNRKYYPIVDDKLKTKQRATQFHIPTPTLITSLSTQHEIKYPQKWIEEYKAFAIKPSKGSGGKGILVITEHDGEIFKKPSGQTLTLFEIQHHLSNILAGLHSLSGNLDTAIIEELIYMDEIFEGYSHEGIPDIRIIVFQGYPVMAMVRLSTHSSDGKANLHQGALGVGVNIATGQCIDAIYDNERVTHHPDTHKKLSDLQLKNWNELLRLASGCYEMSNLGYIGVDLVLDKFKGPMLLELNARPGLSIQVANKAGLIPRLQQVEAFKHTHPMLETVEQRVKRAQEWFI</sequence>
<dbReference type="PROSITE" id="PS50975">
    <property type="entry name" value="ATP_GRASP"/>
    <property type="match status" value="1"/>
</dbReference>
<dbReference type="Pfam" id="PF14397">
    <property type="entry name" value="ATPgrasp_ST"/>
    <property type="match status" value="1"/>
</dbReference>
<dbReference type="PANTHER" id="PTHR21621:SF0">
    <property type="entry name" value="BETA-CITRYLGLUTAMATE SYNTHASE B-RELATED"/>
    <property type="match status" value="1"/>
</dbReference>
<dbReference type="GO" id="GO:0005737">
    <property type="term" value="C:cytoplasm"/>
    <property type="evidence" value="ECO:0007669"/>
    <property type="project" value="TreeGrafter"/>
</dbReference>
<dbReference type="RefSeq" id="WP_128997081.1">
    <property type="nucleotide sequence ID" value="NZ_PDKN01000010.1"/>
</dbReference>
<dbReference type="NCBIfam" id="TIGR02291">
    <property type="entry name" value="rimK_rel_E_lig"/>
    <property type="match status" value="1"/>
</dbReference>
<proteinExistence type="predicted"/>
<evidence type="ECO:0000313" key="4">
    <source>
        <dbReference type="Proteomes" id="UP000290657"/>
    </source>
</evidence>
<dbReference type="InterPro" id="IPR011758">
    <property type="entry name" value="RimK-rel_E_lig"/>
</dbReference>
<accession>A0A4Q0XNA0</accession>
<keyword evidence="1" id="KW-0067">ATP-binding</keyword>
<dbReference type="GO" id="GO:0046872">
    <property type="term" value="F:metal ion binding"/>
    <property type="evidence" value="ECO:0007669"/>
    <property type="project" value="InterPro"/>
</dbReference>
<dbReference type="AlphaFoldDB" id="A0A4Q0XNA0"/>
<evidence type="ECO:0000313" key="3">
    <source>
        <dbReference type="EMBL" id="RXJ54491.1"/>
    </source>
</evidence>
<gene>
    <name evidence="3" type="ORF">CRV04_11915</name>
</gene>
<dbReference type="EMBL" id="PDKN01000010">
    <property type="protein sequence ID" value="RXJ54491.1"/>
    <property type="molecule type" value="Genomic_DNA"/>
</dbReference>
<organism evidence="3 4">
    <name type="scientific">Candidatus Marinarcus aquaticus</name>
    <dbReference type="NCBI Taxonomy" id="2044504"/>
    <lineage>
        <taxon>Bacteria</taxon>
        <taxon>Pseudomonadati</taxon>
        <taxon>Campylobacterota</taxon>
        <taxon>Epsilonproteobacteria</taxon>
        <taxon>Campylobacterales</taxon>
        <taxon>Arcobacteraceae</taxon>
        <taxon>Candidatus Marinarcus</taxon>
    </lineage>
</organism>
<dbReference type="Proteomes" id="UP000290657">
    <property type="component" value="Unassembled WGS sequence"/>
</dbReference>
<feature type="domain" description="ATP-grasp" evidence="2">
    <location>
        <begin position="45"/>
        <end position="306"/>
    </location>
</feature>